<dbReference type="OrthoDB" id="1846620at2"/>
<reference evidence="1 2" key="1">
    <citation type="submission" date="2015-09" db="EMBL/GenBank/DDBJ databases">
        <authorList>
            <consortium name="Pathogen Informatics"/>
        </authorList>
    </citation>
    <scope>NUCLEOTIDE SEQUENCE [LARGE SCALE GENOMIC DNA]</scope>
    <source>
        <strain evidence="1 2">2789STDY5834875</strain>
    </source>
</reference>
<dbReference type="EMBL" id="CZBU01000001">
    <property type="protein sequence ID" value="CUQ75292.1"/>
    <property type="molecule type" value="Genomic_DNA"/>
</dbReference>
<evidence type="ECO:0000313" key="1">
    <source>
        <dbReference type="EMBL" id="CUQ75292.1"/>
    </source>
</evidence>
<accession>A0A174YNK7</accession>
<evidence type="ECO:0000313" key="2">
    <source>
        <dbReference type="Proteomes" id="UP000095621"/>
    </source>
</evidence>
<dbReference type="Proteomes" id="UP000095621">
    <property type="component" value="Unassembled WGS sequence"/>
</dbReference>
<proteinExistence type="predicted"/>
<protein>
    <submittedName>
        <fullName evidence="1">Uncharacterized protein</fullName>
    </submittedName>
</protein>
<dbReference type="AlphaFoldDB" id="A0A174YNK7"/>
<gene>
    <name evidence="1" type="ORF">ERS852490_00428</name>
</gene>
<dbReference type="RefSeq" id="WP_055214322.1">
    <property type="nucleotide sequence ID" value="NZ_CZBU01000001.1"/>
</dbReference>
<sequence length="227" mass="26473">MKYLWTEDTSAGFHFWKLVNQYFFNNELVVESKESNQGLLDAVSDVDVNGEDIYYIAFDYVVDNQDIRNKYRMLKSITDKSEGKIVILDMICFEYLILSFDKLVEWTGTGKTDKIKIREEVLAAVENHRINLAKISDEKTLQYIAGFKRYSTERVMKSLVGEFTQNEKWSVKGALMGECWYKDCCVSEHPDSLRCGKPEIEYGDEKMKMLIQSECVQEVIRKAKIKM</sequence>
<name>A0A174YNK7_9FIRM</name>
<organism evidence="1 2">
    <name type="scientific">Lachnospira eligens</name>
    <dbReference type="NCBI Taxonomy" id="39485"/>
    <lineage>
        <taxon>Bacteria</taxon>
        <taxon>Bacillati</taxon>
        <taxon>Bacillota</taxon>
        <taxon>Clostridia</taxon>
        <taxon>Lachnospirales</taxon>
        <taxon>Lachnospiraceae</taxon>
        <taxon>Lachnospira</taxon>
    </lineage>
</organism>